<comment type="caution">
    <text evidence="1">The sequence shown here is derived from an EMBL/GenBank/DDBJ whole genome shotgun (WGS) entry which is preliminary data.</text>
</comment>
<protein>
    <submittedName>
        <fullName evidence="1">Uncharacterized protein</fullName>
    </submittedName>
</protein>
<gene>
    <name evidence="1" type="ORF">QE152_g35150</name>
</gene>
<sequence length="100" mass="11673">MENFSLGTYIYKGERTVTLGANHYWFHIQNERKEIGDVKTYGMFDKIHFGPANVPFTPSNSPFRPNSRPAAAKRCVFITGPLRVFRWNFPEPRPAIYYSR</sequence>
<reference evidence="1 2" key="1">
    <citation type="journal article" date="2024" name="BMC Genomics">
        <title>De novo assembly and annotation of Popillia japonica's genome with initial clues to its potential as an invasive pest.</title>
        <authorList>
            <person name="Cucini C."/>
            <person name="Boschi S."/>
            <person name="Funari R."/>
            <person name="Cardaioli E."/>
            <person name="Iannotti N."/>
            <person name="Marturano G."/>
            <person name="Paoli F."/>
            <person name="Bruttini M."/>
            <person name="Carapelli A."/>
            <person name="Frati F."/>
            <person name="Nardi F."/>
        </authorList>
    </citation>
    <scope>NUCLEOTIDE SEQUENCE [LARGE SCALE GENOMIC DNA]</scope>
    <source>
        <strain evidence="1">DMR45628</strain>
    </source>
</reference>
<proteinExistence type="predicted"/>
<dbReference type="Proteomes" id="UP001458880">
    <property type="component" value="Unassembled WGS sequence"/>
</dbReference>
<accession>A0AAW1IQW9</accession>
<dbReference type="AlphaFoldDB" id="A0AAW1IQW9"/>
<evidence type="ECO:0000313" key="2">
    <source>
        <dbReference type="Proteomes" id="UP001458880"/>
    </source>
</evidence>
<dbReference type="EMBL" id="JASPKY010000581">
    <property type="protein sequence ID" value="KAK9692459.1"/>
    <property type="molecule type" value="Genomic_DNA"/>
</dbReference>
<evidence type="ECO:0000313" key="1">
    <source>
        <dbReference type="EMBL" id="KAK9692459.1"/>
    </source>
</evidence>
<organism evidence="1 2">
    <name type="scientific">Popillia japonica</name>
    <name type="common">Japanese beetle</name>
    <dbReference type="NCBI Taxonomy" id="7064"/>
    <lineage>
        <taxon>Eukaryota</taxon>
        <taxon>Metazoa</taxon>
        <taxon>Ecdysozoa</taxon>
        <taxon>Arthropoda</taxon>
        <taxon>Hexapoda</taxon>
        <taxon>Insecta</taxon>
        <taxon>Pterygota</taxon>
        <taxon>Neoptera</taxon>
        <taxon>Endopterygota</taxon>
        <taxon>Coleoptera</taxon>
        <taxon>Polyphaga</taxon>
        <taxon>Scarabaeiformia</taxon>
        <taxon>Scarabaeidae</taxon>
        <taxon>Rutelinae</taxon>
        <taxon>Popillia</taxon>
    </lineage>
</organism>
<name>A0AAW1IQW9_POPJA</name>
<keyword evidence="2" id="KW-1185">Reference proteome</keyword>